<name>A0A1M5VC47_9BRAD</name>
<dbReference type="GO" id="GO:0015074">
    <property type="term" value="P:DNA integration"/>
    <property type="evidence" value="ECO:0007669"/>
    <property type="project" value="InterPro"/>
</dbReference>
<protein>
    <recommendedName>
        <fullName evidence="4">Phage integrase family protein</fullName>
    </recommendedName>
</protein>
<evidence type="ECO:0000256" key="1">
    <source>
        <dbReference type="ARBA" id="ARBA00023172"/>
    </source>
</evidence>
<sequence length="133" mass="14995">MAIYRTAPFNNCASWDALEEPGAIGAQQIFHCALYFVPILIYYTGCRREELCGAMVDDVIFDNGEIPYLHIAKNEGRRIKNAQSQRNIPLHPEAIRLNFLAYVKEIKALGYKLLFPDLFSPTSSSCAVERHGS</sequence>
<organism evidence="2 3">
    <name type="scientific">Bradyrhizobium erythrophlei</name>
    <dbReference type="NCBI Taxonomy" id="1437360"/>
    <lineage>
        <taxon>Bacteria</taxon>
        <taxon>Pseudomonadati</taxon>
        <taxon>Pseudomonadota</taxon>
        <taxon>Alphaproteobacteria</taxon>
        <taxon>Hyphomicrobiales</taxon>
        <taxon>Nitrobacteraceae</taxon>
        <taxon>Bradyrhizobium</taxon>
    </lineage>
</organism>
<proteinExistence type="predicted"/>
<keyword evidence="1" id="KW-0233">DNA recombination</keyword>
<accession>A0A1M5VC47</accession>
<evidence type="ECO:0000313" key="2">
    <source>
        <dbReference type="EMBL" id="SHH72839.1"/>
    </source>
</evidence>
<dbReference type="InterPro" id="IPR011010">
    <property type="entry name" value="DNA_brk_join_enz"/>
</dbReference>
<dbReference type="InterPro" id="IPR013762">
    <property type="entry name" value="Integrase-like_cat_sf"/>
</dbReference>
<dbReference type="AlphaFoldDB" id="A0A1M5VC47"/>
<dbReference type="Gene3D" id="1.10.443.10">
    <property type="entry name" value="Intergrase catalytic core"/>
    <property type="match status" value="1"/>
</dbReference>
<gene>
    <name evidence="2" type="ORF">SAMN05443248_5888</name>
</gene>
<dbReference type="GO" id="GO:0006310">
    <property type="term" value="P:DNA recombination"/>
    <property type="evidence" value="ECO:0007669"/>
    <property type="project" value="UniProtKB-KW"/>
</dbReference>
<dbReference type="SUPFAM" id="SSF56349">
    <property type="entry name" value="DNA breaking-rejoining enzymes"/>
    <property type="match status" value="1"/>
</dbReference>
<dbReference type="EMBL" id="LT670817">
    <property type="protein sequence ID" value="SHH72839.1"/>
    <property type="molecule type" value="Genomic_DNA"/>
</dbReference>
<dbReference type="RefSeq" id="WP_079604401.1">
    <property type="nucleotide sequence ID" value="NZ_LT670817.1"/>
</dbReference>
<dbReference type="GO" id="GO:0003677">
    <property type="term" value="F:DNA binding"/>
    <property type="evidence" value="ECO:0007669"/>
    <property type="project" value="InterPro"/>
</dbReference>
<evidence type="ECO:0008006" key="4">
    <source>
        <dbReference type="Google" id="ProtNLM"/>
    </source>
</evidence>
<dbReference type="Proteomes" id="UP000189796">
    <property type="component" value="Chromosome I"/>
</dbReference>
<evidence type="ECO:0000313" key="3">
    <source>
        <dbReference type="Proteomes" id="UP000189796"/>
    </source>
</evidence>
<reference evidence="2 3" key="1">
    <citation type="submission" date="2016-11" db="EMBL/GenBank/DDBJ databases">
        <authorList>
            <person name="Jaros S."/>
            <person name="Januszkiewicz K."/>
            <person name="Wedrychowicz H."/>
        </authorList>
    </citation>
    <scope>NUCLEOTIDE SEQUENCE [LARGE SCALE GENOMIC DNA]</scope>
    <source>
        <strain evidence="2 3">GAS138</strain>
    </source>
</reference>
<dbReference type="OrthoDB" id="9784724at2"/>